<dbReference type="EMBL" id="QKKF02026847">
    <property type="protein sequence ID" value="RZF36188.1"/>
    <property type="molecule type" value="Genomic_DNA"/>
</dbReference>
<dbReference type="FunCoup" id="A0A482WRV9">
    <property type="interactions" value="61"/>
</dbReference>
<evidence type="ECO:0000256" key="8">
    <source>
        <dbReference type="ARBA" id="ARBA00023170"/>
    </source>
</evidence>
<feature type="transmembrane region" description="Helical" evidence="10">
    <location>
        <begin position="185"/>
        <end position="203"/>
    </location>
</feature>
<evidence type="ECO:0000256" key="3">
    <source>
        <dbReference type="ARBA" id="ARBA00022606"/>
    </source>
</evidence>
<keyword evidence="2" id="KW-1003">Cell membrane</keyword>
<dbReference type="STRING" id="195883.A0A482WRV9"/>
<dbReference type="GO" id="GO:0005886">
    <property type="term" value="C:plasma membrane"/>
    <property type="evidence" value="ECO:0007669"/>
    <property type="project" value="UniProtKB-SubCell"/>
</dbReference>
<evidence type="ECO:0000256" key="4">
    <source>
        <dbReference type="ARBA" id="ARBA00022692"/>
    </source>
</evidence>
<reference evidence="11 12" key="1">
    <citation type="journal article" date="2017" name="Gigascience">
        <title>Genome sequence of the small brown planthopper, Laodelphax striatellus.</title>
        <authorList>
            <person name="Zhu J."/>
            <person name="Jiang F."/>
            <person name="Wang X."/>
            <person name="Yang P."/>
            <person name="Bao Y."/>
            <person name="Zhao W."/>
            <person name="Wang W."/>
            <person name="Lu H."/>
            <person name="Wang Q."/>
            <person name="Cui N."/>
            <person name="Li J."/>
            <person name="Chen X."/>
            <person name="Luo L."/>
            <person name="Yu J."/>
            <person name="Kang L."/>
            <person name="Cui F."/>
        </authorList>
    </citation>
    <scope>NUCLEOTIDE SEQUENCE [LARGE SCALE GENOMIC DNA]</scope>
    <source>
        <strain evidence="11">Lst14</strain>
    </source>
</reference>
<comment type="subcellular location">
    <subcellularLocation>
        <location evidence="1 10">Cell membrane</location>
        <topology evidence="1 10">Multi-pass membrane protein</topology>
    </subcellularLocation>
</comment>
<feature type="transmembrane region" description="Helical" evidence="10">
    <location>
        <begin position="269"/>
        <end position="296"/>
    </location>
</feature>
<evidence type="ECO:0000313" key="12">
    <source>
        <dbReference type="Proteomes" id="UP000291343"/>
    </source>
</evidence>
<dbReference type="GO" id="GO:0005549">
    <property type="term" value="F:odorant binding"/>
    <property type="evidence" value="ECO:0007669"/>
    <property type="project" value="InterPro"/>
</dbReference>
<evidence type="ECO:0000256" key="7">
    <source>
        <dbReference type="ARBA" id="ARBA00023136"/>
    </source>
</evidence>
<dbReference type="AlphaFoldDB" id="A0A482WRV9"/>
<accession>A0A482WRV9</accession>
<evidence type="ECO:0000256" key="2">
    <source>
        <dbReference type="ARBA" id="ARBA00022475"/>
    </source>
</evidence>
<dbReference type="GO" id="GO:0004984">
    <property type="term" value="F:olfactory receptor activity"/>
    <property type="evidence" value="ECO:0007669"/>
    <property type="project" value="InterPro"/>
</dbReference>
<keyword evidence="12" id="KW-1185">Reference proteome</keyword>
<evidence type="ECO:0000256" key="1">
    <source>
        <dbReference type="ARBA" id="ARBA00004651"/>
    </source>
</evidence>
<sequence>MDSRSGLNFKRIDILGLWSWYTDRSRIPSFILFYNAFYLLYQLVYLCVVQSVRLFIDTNELEVTVEKFLTICIDLEPCVKIIVLLCMEKEIKELLLVFRRDFLICAKIAPEKALKIFESSDKLCNKVTYMVFIMVWATLIGYQLAPLTECFLSDCKYLKTIPDWHPFDESQQPAKLLTFLVDSGSLWFTCLSECSIMILILSFSSAVGAQIDVLAACLESVGEVAQRRTAARSERKPSLQEVEEMDRLVIECIRGHQQMLRVADLMESVFSLLNLFQMLLSTILICTCGFMLMIALTDSTTEVSETPVQSFIRISKHLCFFSSMTRQLTIFSWAGFVVNDKTGNLQEVFYSSDWTGMSQKTKRQLLIAMTRANKPSKVTAGKFYVVSLQSYAAIMRASYTYFTMLYRLTAAK</sequence>
<protein>
    <recommendedName>
        <fullName evidence="10">Odorant receptor</fullName>
    </recommendedName>
</protein>
<keyword evidence="4 10" id="KW-0812">Transmembrane</keyword>
<gene>
    <name evidence="11" type="ORF">LSTR_LSTR012812</name>
</gene>
<dbReference type="OrthoDB" id="7548151at2759"/>
<feature type="transmembrane region" description="Helical" evidence="10">
    <location>
        <begin position="127"/>
        <end position="145"/>
    </location>
</feature>
<comment type="similarity">
    <text evidence="10">Belongs to the insect chemoreceptor superfamily. Heteromeric odorant receptor channel (TC 1.A.69) family.</text>
</comment>
<evidence type="ECO:0000313" key="11">
    <source>
        <dbReference type="EMBL" id="RZF36188.1"/>
    </source>
</evidence>
<keyword evidence="7 10" id="KW-0472">Membrane</keyword>
<evidence type="ECO:0000256" key="5">
    <source>
        <dbReference type="ARBA" id="ARBA00022725"/>
    </source>
</evidence>
<dbReference type="PANTHER" id="PTHR21137:SF35">
    <property type="entry name" value="ODORANT RECEPTOR 19A-RELATED"/>
    <property type="match status" value="1"/>
</dbReference>
<keyword evidence="8 10" id="KW-0675">Receptor</keyword>
<evidence type="ECO:0000256" key="6">
    <source>
        <dbReference type="ARBA" id="ARBA00022989"/>
    </source>
</evidence>
<dbReference type="GO" id="GO:0007165">
    <property type="term" value="P:signal transduction"/>
    <property type="evidence" value="ECO:0007669"/>
    <property type="project" value="UniProtKB-KW"/>
</dbReference>
<dbReference type="Pfam" id="PF02949">
    <property type="entry name" value="7tm_6"/>
    <property type="match status" value="1"/>
</dbReference>
<name>A0A482WRV9_LAOST</name>
<keyword evidence="6 10" id="KW-1133">Transmembrane helix</keyword>
<dbReference type="Proteomes" id="UP000291343">
    <property type="component" value="Unassembled WGS sequence"/>
</dbReference>
<feature type="transmembrane region" description="Helical" evidence="10">
    <location>
        <begin position="27"/>
        <end position="48"/>
    </location>
</feature>
<dbReference type="PANTHER" id="PTHR21137">
    <property type="entry name" value="ODORANT RECEPTOR"/>
    <property type="match status" value="1"/>
</dbReference>
<comment type="caution">
    <text evidence="10">Lacks conserved residue(s) required for the propagation of feature annotation.</text>
</comment>
<comment type="caution">
    <text evidence="11">The sequence shown here is derived from an EMBL/GenBank/DDBJ whole genome shotgun (WGS) entry which is preliminary data.</text>
</comment>
<keyword evidence="9 10" id="KW-0807">Transducer</keyword>
<proteinExistence type="inferred from homology"/>
<evidence type="ECO:0000256" key="9">
    <source>
        <dbReference type="ARBA" id="ARBA00023224"/>
    </source>
</evidence>
<dbReference type="InParanoid" id="A0A482WRV9"/>
<organism evidence="11 12">
    <name type="scientific">Laodelphax striatellus</name>
    <name type="common">Small brown planthopper</name>
    <name type="synonym">Delphax striatella</name>
    <dbReference type="NCBI Taxonomy" id="195883"/>
    <lineage>
        <taxon>Eukaryota</taxon>
        <taxon>Metazoa</taxon>
        <taxon>Ecdysozoa</taxon>
        <taxon>Arthropoda</taxon>
        <taxon>Hexapoda</taxon>
        <taxon>Insecta</taxon>
        <taxon>Pterygota</taxon>
        <taxon>Neoptera</taxon>
        <taxon>Paraneoptera</taxon>
        <taxon>Hemiptera</taxon>
        <taxon>Auchenorrhyncha</taxon>
        <taxon>Fulgoroidea</taxon>
        <taxon>Delphacidae</taxon>
        <taxon>Criomorphinae</taxon>
        <taxon>Laodelphax</taxon>
    </lineage>
</organism>
<dbReference type="SMR" id="A0A482WRV9"/>
<dbReference type="InterPro" id="IPR004117">
    <property type="entry name" value="7tm6_olfct_rcpt"/>
</dbReference>
<keyword evidence="5 10" id="KW-0552">Olfaction</keyword>
<evidence type="ECO:0000256" key="10">
    <source>
        <dbReference type="RuleBase" id="RU351113"/>
    </source>
</evidence>
<keyword evidence="3 10" id="KW-0716">Sensory transduction</keyword>